<feature type="region of interest" description="Disordered" evidence="1">
    <location>
        <begin position="259"/>
        <end position="305"/>
    </location>
</feature>
<sequence>RKASTYCSSAQSCSSSSKKLASEVSGHSNEEQNTIYSVLINLREMVHEQDYGSDKYVGTVIEPIAARLASLCQGMALYQPTGGMKKKPGKRVGPSAKHRLGSEKSTVSRLPYKCGFCGGSGDGTSYHSSSTNCPVKQSWGDVSVEIKKTDHTEVNSAMKSIFSGAHDFIHVGALGDLSSHKRVDQLPTGTKHLQILGYANVDKSDSPLLFACANEVGCGDDEYNELHLCLFQTTHYIYSYGILVKSKRMGKDQAKIIHDNIGSDSDSSEEQTIASLKKTGAKRQSSKTKQAPKKRIKQVTRSGAN</sequence>
<gene>
    <name evidence="2" type="ORF">ACHAWO_013494</name>
</gene>
<dbReference type="Proteomes" id="UP001530400">
    <property type="component" value="Unassembled WGS sequence"/>
</dbReference>
<feature type="non-terminal residue" evidence="2">
    <location>
        <position position="1"/>
    </location>
</feature>
<evidence type="ECO:0000313" key="2">
    <source>
        <dbReference type="EMBL" id="KAL3797168.1"/>
    </source>
</evidence>
<name>A0ABD3QA04_9STRA</name>
<feature type="region of interest" description="Disordered" evidence="1">
    <location>
        <begin position="82"/>
        <end position="102"/>
    </location>
</feature>
<proteinExistence type="predicted"/>
<comment type="caution">
    <text evidence="2">The sequence shown here is derived from an EMBL/GenBank/DDBJ whole genome shotgun (WGS) entry which is preliminary data.</text>
</comment>
<keyword evidence="3" id="KW-1185">Reference proteome</keyword>
<feature type="compositionally biased region" description="Polar residues" evidence="1">
    <location>
        <begin position="262"/>
        <end position="274"/>
    </location>
</feature>
<dbReference type="AlphaFoldDB" id="A0ABD3QA04"/>
<evidence type="ECO:0000313" key="3">
    <source>
        <dbReference type="Proteomes" id="UP001530400"/>
    </source>
</evidence>
<feature type="compositionally biased region" description="Basic residues" evidence="1">
    <location>
        <begin position="279"/>
        <end position="298"/>
    </location>
</feature>
<dbReference type="EMBL" id="JALLPJ020000265">
    <property type="protein sequence ID" value="KAL3797168.1"/>
    <property type="molecule type" value="Genomic_DNA"/>
</dbReference>
<accession>A0ABD3QA04</accession>
<evidence type="ECO:0000256" key="1">
    <source>
        <dbReference type="SAM" id="MobiDB-lite"/>
    </source>
</evidence>
<organism evidence="2 3">
    <name type="scientific">Cyclotella atomus</name>
    <dbReference type="NCBI Taxonomy" id="382360"/>
    <lineage>
        <taxon>Eukaryota</taxon>
        <taxon>Sar</taxon>
        <taxon>Stramenopiles</taxon>
        <taxon>Ochrophyta</taxon>
        <taxon>Bacillariophyta</taxon>
        <taxon>Coscinodiscophyceae</taxon>
        <taxon>Thalassiosirophycidae</taxon>
        <taxon>Stephanodiscales</taxon>
        <taxon>Stephanodiscaceae</taxon>
        <taxon>Cyclotella</taxon>
    </lineage>
</organism>
<reference evidence="2 3" key="1">
    <citation type="submission" date="2024-10" db="EMBL/GenBank/DDBJ databases">
        <title>Updated reference genomes for cyclostephanoid diatoms.</title>
        <authorList>
            <person name="Roberts W.R."/>
            <person name="Alverson A.J."/>
        </authorList>
    </citation>
    <scope>NUCLEOTIDE SEQUENCE [LARGE SCALE GENOMIC DNA]</scope>
    <source>
        <strain evidence="2 3">AJA010-31</strain>
    </source>
</reference>
<protein>
    <submittedName>
        <fullName evidence="2">Uncharacterized protein</fullName>
    </submittedName>
</protein>